<evidence type="ECO:0000313" key="3">
    <source>
        <dbReference type="EMBL" id="MET6989073.1"/>
    </source>
</evidence>
<comment type="caution">
    <text evidence="3">The sequence shown here is derived from an EMBL/GenBank/DDBJ whole genome shotgun (WGS) entry which is preliminary data.</text>
</comment>
<reference evidence="3 4" key="1">
    <citation type="submission" date="2024-07" db="EMBL/GenBank/DDBJ databases">
        <title>The genome sequence of type strain Sediminicola arcticus GDMCC 1.2805.</title>
        <authorList>
            <person name="Liu Y."/>
        </authorList>
    </citation>
    <scope>NUCLEOTIDE SEQUENCE [LARGE SCALE GENOMIC DNA]</scope>
    <source>
        <strain evidence="3 4">GDMCC 1.2805</strain>
    </source>
</reference>
<keyword evidence="2" id="KW-0963">Cytoplasm</keyword>
<dbReference type="EMBL" id="JBEXAE010000001">
    <property type="protein sequence ID" value="MET6989073.1"/>
    <property type="molecule type" value="Genomic_DNA"/>
</dbReference>
<comment type="similarity">
    <text evidence="1 2">Belongs to the CutC family.</text>
</comment>
<name>A0ABV2SPJ1_9FLAO</name>
<comment type="subcellular location">
    <subcellularLocation>
        <location evidence="2">Cytoplasm</location>
    </subcellularLocation>
</comment>
<proteinExistence type="inferred from homology"/>
<dbReference type="PANTHER" id="PTHR12598">
    <property type="entry name" value="COPPER HOMEOSTASIS PROTEIN CUTC"/>
    <property type="match status" value="1"/>
</dbReference>
<sequence length="240" mass="26350">MIIEVCANSLESALNAQNGGADRIELCMELGVGGITPSPGLMKSIKEHISIPIHVLVRPRSGDFTYSNSDFETMKNDILFCKDMGFDGIVSGVLHKDFTIDVKRTKELVDLAHGLEFTFHRAFDWVLEPLIALEQLEELGVSTILTSGQETSAVKGLPLLEILQDKASTCVILPGGGIRPENVLEFKKGKFKAVHLSGIQFYKRLDSSPRISMNTATFFREEAVAVTDESVIRTIVGLVK</sequence>
<keyword evidence="4" id="KW-1185">Reference proteome</keyword>
<dbReference type="SUPFAM" id="SSF110395">
    <property type="entry name" value="CutC-like"/>
    <property type="match status" value="1"/>
</dbReference>
<dbReference type="InterPro" id="IPR036822">
    <property type="entry name" value="CutC-like_dom_sf"/>
</dbReference>
<dbReference type="Pfam" id="PF03932">
    <property type="entry name" value="CutC"/>
    <property type="match status" value="1"/>
</dbReference>
<accession>A0ABV2SPJ1</accession>
<dbReference type="HAMAP" id="MF_00795">
    <property type="entry name" value="CutC"/>
    <property type="match status" value="1"/>
</dbReference>
<evidence type="ECO:0000256" key="1">
    <source>
        <dbReference type="ARBA" id="ARBA00007768"/>
    </source>
</evidence>
<dbReference type="InterPro" id="IPR005627">
    <property type="entry name" value="CutC-like"/>
</dbReference>
<evidence type="ECO:0000256" key="2">
    <source>
        <dbReference type="HAMAP-Rule" id="MF_00795"/>
    </source>
</evidence>
<dbReference type="PANTHER" id="PTHR12598:SF0">
    <property type="entry name" value="COPPER HOMEOSTASIS PROTEIN CUTC HOMOLOG"/>
    <property type="match status" value="1"/>
</dbReference>
<protein>
    <recommendedName>
        <fullName evidence="2">PF03932 family protein CutC</fullName>
    </recommendedName>
</protein>
<evidence type="ECO:0000313" key="4">
    <source>
        <dbReference type="Proteomes" id="UP001549799"/>
    </source>
</evidence>
<organism evidence="3 4">
    <name type="scientific">Sediminicola arcticus</name>
    <dbReference type="NCBI Taxonomy" id="1574308"/>
    <lineage>
        <taxon>Bacteria</taxon>
        <taxon>Pseudomonadati</taxon>
        <taxon>Bacteroidota</taxon>
        <taxon>Flavobacteriia</taxon>
        <taxon>Flavobacteriales</taxon>
        <taxon>Flavobacteriaceae</taxon>
        <taxon>Sediminicola</taxon>
    </lineage>
</organism>
<gene>
    <name evidence="2" type="primary">cutC</name>
    <name evidence="3" type="ORF">ABXZ36_00250</name>
</gene>
<dbReference type="Gene3D" id="3.20.20.380">
    <property type="entry name" value="Copper homeostasis (CutC) domain"/>
    <property type="match status" value="1"/>
</dbReference>
<comment type="caution">
    <text evidence="2">Once thought to be involved in copper homeostasis, experiments in E.coli have shown this is not the case.</text>
</comment>
<dbReference type="RefSeq" id="WP_354613443.1">
    <property type="nucleotide sequence ID" value="NZ_JBEXAE010000001.1"/>
</dbReference>
<dbReference type="Proteomes" id="UP001549799">
    <property type="component" value="Unassembled WGS sequence"/>
</dbReference>